<evidence type="ECO:0000256" key="3">
    <source>
        <dbReference type="ARBA" id="ARBA00023235"/>
    </source>
</evidence>
<sequence length="358" mass="40502">MDPDRLVFDFDRYPYLTADLPGTGGRIRAQPEDFRVVEVPAYEPSGEGEHLYLFVEKRGLTTRELVDHLVGALGVPEKQIGVAGLKDKHAVTRQWVSLPARYAERLPLLEELPGVRILETGRHTNKLGVGHLRGNRFEILIRDVLPGSDTSARAVLDRLLRLGVPNYFGPQRFGLGGQNPVRGYRLVKQGKGRGRPWLKKFLIGSLQSLLFNDWLALRMERGLYDRVMLGDIAKKHATRGEFRVEDPEAENPRAAALEISATGPLHGRKYFETTEEARALEDEILARYELAREDFRARKGARRPLRFPLEEARLEVREEGLWLAFFLPKGAYATAVLREVMKTNPEGEAPGITDESEF</sequence>
<dbReference type="GO" id="GO:0005829">
    <property type="term" value="C:cytosol"/>
    <property type="evidence" value="ECO:0007669"/>
    <property type="project" value="TreeGrafter"/>
</dbReference>
<feature type="active site" description="Nucleophile" evidence="4">
    <location>
        <position position="87"/>
    </location>
</feature>
<dbReference type="AlphaFoldDB" id="A0A7C4ZAD2"/>
<reference evidence="6" key="1">
    <citation type="journal article" date="2020" name="mSystems">
        <title>Genome- and Community-Level Interaction Insights into Carbon Utilization and Element Cycling Functions of Hydrothermarchaeota in Hydrothermal Sediment.</title>
        <authorList>
            <person name="Zhou Z."/>
            <person name="Liu Y."/>
            <person name="Xu W."/>
            <person name="Pan J."/>
            <person name="Luo Z.H."/>
            <person name="Li M."/>
        </authorList>
    </citation>
    <scope>NUCLEOTIDE SEQUENCE [LARGE SCALE GENOMIC DNA]</scope>
    <source>
        <strain evidence="6">HyVt-570</strain>
    </source>
</reference>
<evidence type="ECO:0000256" key="1">
    <source>
        <dbReference type="ARBA" id="ARBA00007953"/>
    </source>
</evidence>
<dbReference type="CDD" id="cd02575">
    <property type="entry name" value="PseudoU_synth_EcTruD"/>
    <property type="match status" value="1"/>
</dbReference>
<name>A0A7C4ZAD2_9DEIN</name>
<dbReference type="PANTHER" id="PTHR47811:SF1">
    <property type="entry name" value="TRNA PSEUDOURIDINE SYNTHASE D"/>
    <property type="match status" value="1"/>
</dbReference>
<gene>
    <name evidence="4" type="primary">truD</name>
    <name evidence="6" type="ORF">ENK37_11200</name>
</gene>
<dbReference type="PANTHER" id="PTHR47811">
    <property type="entry name" value="TRNA PSEUDOURIDINE SYNTHASE D"/>
    <property type="match status" value="1"/>
</dbReference>
<evidence type="ECO:0000313" key="6">
    <source>
        <dbReference type="EMBL" id="HGY10596.1"/>
    </source>
</evidence>
<comment type="catalytic activity">
    <reaction evidence="4">
        <text>uridine(13) in tRNA = pseudouridine(13) in tRNA</text>
        <dbReference type="Rhea" id="RHEA:42540"/>
        <dbReference type="Rhea" id="RHEA-COMP:10105"/>
        <dbReference type="Rhea" id="RHEA-COMP:10106"/>
        <dbReference type="ChEBI" id="CHEBI:65314"/>
        <dbReference type="ChEBI" id="CHEBI:65315"/>
        <dbReference type="EC" id="5.4.99.27"/>
    </reaction>
</comment>
<proteinExistence type="inferred from homology"/>
<dbReference type="InterPro" id="IPR001656">
    <property type="entry name" value="PsdUridine_synth_TruD"/>
</dbReference>
<dbReference type="HAMAP" id="MF_01082">
    <property type="entry name" value="TruD"/>
    <property type="match status" value="1"/>
</dbReference>
<dbReference type="GO" id="GO:0160150">
    <property type="term" value="F:tRNA pseudouridine(13) synthase activity"/>
    <property type="evidence" value="ECO:0007669"/>
    <property type="project" value="UniProtKB-EC"/>
</dbReference>
<dbReference type="InterPro" id="IPR042214">
    <property type="entry name" value="TruD_catalytic"/>
</dbReference>
<comment type="caution">
    <text evidence="6">The sequence shown here is derived from an EMBL/GenBank/DDBJ whole genome shotgun (WGS) entry which is preliminary data.</text>
</comment>
<dbReference type="PROSITE" id="PS50984">
    <property type="entry name" value="TRUD"/>
    <property type="match status" value="1"/>
</dbReference>
<dbReference type="Gene3D" id="3.30.2340.10">
    <property type="entry name" value="TruD, insertion domain"/>
    <property type="match status" value="1"/>
</dbReference>
<dbReference type="Gene3D" id="3.30.2350.20">
    <property type="entry name" value="TruD, catalytic domain"/>
    <property type="match status" value="1"/>
</dbReference>
<protein>
    <recommendedName>
        <fullName evidence="4">tRNA pseudouridine synthase D</fullName>
        <ecNumber evidence="4">5.4.99.27</ecNumber>
    </recommendedName>
    <alternativeName>
        <fullName evidence="4">tRNA pseudouridine(13) synthase</fullName>
    </alternativeName>
    <alternativeName>
        <fullName evidence="4">tRNA pseudouridylate synthase D</fullName>
    </alternativeName>
    <alternativeName>
        <fullName evidence="4">tRNA-uridine isomerase D</fullName>
    </alternativeName>
</protein>
<dbReference type="Proteomes" id="UP000885759">
    <property type="component" value="Unassembled WGS sequence"/>
</dbReference>
<dbReference type="GO" id="GO:0003723">
    <property type="term" value="F:RNA binding"/>
    <property type="evidence" value="ECO:0007669"/>
    <property type="project" value="InterPro"/>
</dbReference>
<dbReference type="InterPro" id="IPR050170">
    <property type="entry name" value="TruD_pseudoU_synthase"/>
</dbReference>
<dbReference type="InterPro" id="IPR043165">
    <property type="entry name" value="TruD_insert_sf"/>
</dbReference>
<comment type="function">
    <text evidence="4">Responsible for synthesis of pseudouridine from uracil-13 in transfer RNAs.</text>
</comment>
<dbReference type="InterPro" id="IPR020103">
    <property type="entry name" value="PsdUridine_synth_cat_dom_sf"/>
</dbReference>
<dbReference type="Pfam" id="PF01142">
    <property type="entry name" value="TruD"/>
    <property type="match status" value="2"/>
</dbReference>
<comment type="similarity">
    <text evidence="1 4">Belongs to the pseudouridine synthase TruD family.</text>
</comment>
<feature type="domain" description="TRUD" evidence="5">
    <location>
        <begin position="163"/>
        <end position="317"/>
    </location>
</feature>
<dbReference type="SUPFAM" id="SSF55120">
    <property type="entry name" value="Pseudouridine synthase"/>
    <property type="match status" value="1"/>
</dbReference>
<keyword evidence="3 4" id="KW-0413">Isomerase</keyword>
<evidence type="ECO:0000256" key="2">
    <source>
        <dbReference type="ARBA" id="ARBA00022694"/>
    </source>
</evidence>
<accession>A0A7C4ZAD2</accession>
<dbReference type="EMBL" id="DRPZ01000280">
    <property type="protein sequence ID" value="HGY10596.1"/>
    <property type="molecule type" value="Genomic_DNA"/>
</dbReference>
<dbReference type="PROSITE" id="PS01268">
    <property type="entry name" value="UPF0024"/>
    <property type="match status" value="1"/>
</dbReference>
<dbReference type="InterPro" id="IPR020119">
    <property type="entry name" value="PsdUridine_synth_TruD_CS"/>
</dbReference>
<dbReference type="GO" id="GO:0031119">
    <property type="term" value="P:tRNA pseudouridine synthesis"/>
    <property type="evidence" value="ECO:0007669"/>
    <property type="project" value="UniProtKB-UniRule"/>
</dbReference>
<keyword evidence="2 4" id="KW-0819">tRNA processing</keyword>
<dbReference type="InterPro" id="IPR011760">
    <property type="entry name" value="PsdUridine_synth_TruD_insert"/>
</dbReference>
<evidence type="ECO:0000256" key="4">
    <source>
        <dbReference type="HAMAP-Rule" id="MF_01082"/>
    </source>
</evidence>
<organism evidence="6">
    <name type="scientific">Oceanithermus profundus</name>
    <dbReference type="NCBI Taxonomy" id="187137"/>
    <lineage>
        <taxon>Bacteria</taxon>
        <taxon>Thermotogati</taxon>
        <taxon>Deinococcota</taxon>
        <taxon>Deinococci</taxon>
        <taxon>Thermales</taxon>
        <taxon>Thermaceae</taxon>
        <taxon>Oceanithermus</taxon>
    </lineage>
</organism>
<dbReference type="EC" id="5.4.99.27" evidence="4"/>
<evidence type="ECO:0000259" key="5">
    <source>
        <dbReference type="PROSITE" id="PS50984"/>
    </source>
</evidence>